<dbReference type="NCBIfam" id="NF038123">
    <property type="entry name" value="NF038123_dom"/>
    <property type="match status" value="1"/>
</dbReference>
<dbReference type="InterPro" id="IPR036880">
    <property type="entry name" value="Kunitz_BPTI_sf"/>
</dbReference>
<feature type="chain" id="PRO_5041381484" description="Spondin-1" evidence="12">
    <location>
        <begin position="16"/>
        <end position="807"/>
    </location>
</feature>
<evidence type="ECO:0000256" key="9">
    <source>
        <dbReference type="ARBA" id="ARBA00023157"/>
    </source>
</evidence>
<dbReference type="PROSITE" id="PS51020">
    <property type="entry name" value="SPONDIN"/>
    <property type="match status" value="1"/>
</dbReference>
<keyword evidence="3" id="KW-0964">Secreted</keyword>
<dbReference type="Pfam" id="PF02014">
    <property type="entry name" value="Reeler"/>
    <property type="match status" value="1"/>
</dbReference>
<dbReference type="PANTHER" id="PTHR11311">
    <property type="entry name" value="SPONDIN"/>
    <property type="match status" value="1"/>
</dbReference>
<keyword evidence="4" id="KW-0272">Extracellular matrix</keyword>
<dbReference type="PROSITE" id="PS50279">
    <property type="entry name" value="BPTI_KUNITZ_2"/>
    <property type="match status" value="1"/>
</dbReference>
<accession>A0AA36G830</accession>
<feature type="domain" description="BPTI/Kunitz inhibitor" evidence="13">
    <location>
        <begin position="613"/>
        <end position="663"/>
    </location>
</feature>
<dbReference type="Gene3D" id="4.10.410.10">
    <property type="entry name" value="Pancreatic trypsin inhibitor Kunitz domain"/>
    <property type="match status" value="1"/>
</dbReference>
<keyword evidence="8" id="KW-0130">Cell adhesion</keyword>
<dbReference type="SUPFAM" id="SSF82895">
    <property type="entry name" value="TSP-1 type 1 repeat"/>
    <property type="match status" value="5"/>
</dbReference>
<reference evidence="16" key="1">
    <citation type="submission" date="2023-06" db="EMBL/GenBank/DDBJ databases">
        <authorList>
            <person name="Delattre M."/>
        </authorList>
    </citation>
    <scope>NUCLEOTIDE SEQUENCE</scope>
    <source>
        <strain evidence="16">AF72</strain>
    </source>
</reference>
<keyword evidence="10" id="KW-0325">Glycoprotein</keyword>
<evidence type="ECO:0000256" key="2">
    <source>
        <dbReference type="ARBA" id="ARBA00019594"/>
    </source>
</evidence>
<dbReference type="GO" id="GO:0031012">
    <property type="term" value="C:extracellular matrix"/>
    <property type="evidence" value="ECO:0007669"/>
    <property type="project" value="TreeGrafter"/>
</dbReference>
<evidence type="ECO:0000259" key="14">
    <source>
        <dbReference type="PROSITE" id="PS51019"/>
    </source>
</evidence>
<dbReference type="Gene3D" id="2.60.40.2130">
    <property type="entry name" value="F-spondin domain"/>
    <property type="match status" value="1"/>
</dbReference>
<dbReference type="PANTHER" id="PTHR11311:SF16">
    <property type="entry name" value="SPONDIN-1"/>
    <property type="match status" value="1"/>
</dbReference>
<feature type="signal peptide" evidence="12">
    <location>
        <begin position="1"/>
        <end position="15"/>
    </location>
</feature>
<dbReference type="Pfam" id="PF00090">
    <property type="entry name" value="TSP_1"/>
    <property type="match status" value="4"/>
</dbReference>
<dbReference type="InterPro" id="IPR042307">
    <property type="entry name" value="Reeler_sf"/>
</dbReference>
<dbReference type="InterPro" id="IPR038678">
    <property type="entry name" value="Spondin_N_sf"/>
</dbReference>
<protein>
    <recommendedName>
        <fullName evidence="2">Spondin-1</fullName>
    </recommendedName>
    <alternativeName>
        <fullName evidence="11">F-spondin</fullName>
    </alternativeName>
</protein>
<keyword evidence="7" id="KW-0677">Repeat</keyword>
<keyword evidence="17" id="KW-1185">Reference proteome</keyword>
<dbReference type="InterPro" id="IPR002223">
    <property type="entry name" value="Kunitz_BPTI"/>
</dbReference>
<evidence type="ECO:0000256" key="6">
    <source>
        <dbReference type="ARBA" id="ARBA00022729"/>
    </source>
</evidence>
<feature type="non-terminal residue" evidence="16">
    <location>
        <position position="807"/>
    </location>
</feature>
<evidence type="ECO:0000256" key="1">
    <source>
        <dbReference type="ARBA" id="ARBA00004498"/>
    </source>
</evidence>
<comment type="subcellular location">
    <subcellularLocation>
        <location evidence="1">Secreted</location>
        <location evidence="1">Extracellular space</location>
        <location evidence="1">Extracellular matrix</location>
    </subcellularLocation>
</comment>
<dbReference type="InterPro" id="IPR051418">
    <property type="entry name" value="Spondin/Thrombospondin_T1"/>
</dbReference>
<comment type="caution">
    <text evidence="16">The sequence shown here is derived from an EMBL/GenBank/DDBJ whole genome shotgun (WGS) entry which is preliminary data.</text>
</comment>
<dbReference type="SMART" id="SM00209">
    <property type="entry name" value="TSP1"/>
    <property type="match status" value="5"/>
</dbReference>
<keyword evidence="5" id="KW-0479">Metal-binding</keyword>
<evidence type="ECO:0000256" key="4">
    <source>
        <dbReference type="ARBA" id="ARBA00022530"/>
    </source>
</evidence>
<dbReference type="FunFam" id="2.60.40.2130:FF:000002">
    <property type="entry name" value="Putative Spondin-1"/>
    <property type="match status" value="1"/>
</dbReference>
<dbReference type="Gene3D" id="2.60.40.4060">
    <property type="entry name" value="Reeler domain"/>
    <property type="match status" value="1"/>
</dbReference>
<dbReference type="Pfam" id="PF06468">
    <property type="entry name" value="Spond_N"/>
    <property type="match status" value="1"/>
</dbReference>
<dbReference type="GO" id="GO:0007155">
    <property type="term" value="P:cell adhesion"/>
    <property type="evidence" value="ECO:0007669"/>
    <property type="project" value="UniProtKB-KW"/>
</dbReference>
<evidence type="ECO:0000256" key="8">
    <source>
        <dbReference type="ARBA" id="ARBA00022889"/>
    </source>
</evidence>
<evidence type="ECO:0000313" key="17">
    <source>
        <dbReference type="Proteomes" id="UP001177023"/>
    </source>
</evidence>
<dbReference type="InterPro" id="IPR002861">
    <property type="entry name" value="Reeler_dom"/>
</dbReference>
<evidence type="ECO:0000256" key="11">
    <source>
        <dbReference type="ARBA" id="ARBA00030964"/>
    </source>
</evidence>
<dbReference type="PROSITE" id="PS50092">
    <property type="entry name" value="TSP1"/>
    <property type="match status" value="5"/>
</dbReference>
<dbReference type="PROSITE" id="PS00280">
    <property type="entry name" value="BPTI_KUNITZ_1"/>
    <property type="match status" value="1"/>
</dbReference>
<sequence>MRLAILLVFLSIGLAEEKCTRRPYEAKDEKRPGNNGYVVEVVGLTERANKTEGLVPGETYMVSIRGWRTEFTAQTFRGFVLTAHTEDEKPAGMFEMEKGKSEARQAPGCRKAGVSHTNLRPKTAVSVMWRAPEISSGCVLFRASVIESRFVWYSDESQLTKKFCLQDGFRNVVPIDEPMAECCACDQAKYTLEFVGLWSKETHPKDFPTLEHLTHFTDMLGASHSSNYSLWRYGEPASDGMKEIAEWGNTYQAEKEAKEKASEVRTLMKVRGLWYPEVQGRANTTFIVNKYHHFASIATMFGPSPDWCVGLSGINLCLPDCTWVPERSFDLQPWDAGSDDGPQYMSPNTPAEPRHPIVAITTKTDKLSPFYDENSDTIPPLARIILRRTDIITSTCRKDKEYQAEAFNATNTSEDEVYKDRRECMMSEWESWSLCSATCGKGIRMRSRVFRFPVKAQMFDCHRQTTERQFCNAKINECADSEAFSTKCTVGSWQAWTECSVTCGHGMRSRKRAFSNPEADTAGCNVELEKKDDCVGEHGEDCSVTPDPLCKTTSWSEWSPCSASCDDGVKVRTRLFYFAEHEARCSHIRLMEKENCVLQSCRRLIDAHSDEICAQPKEEGQCKGAFPRYWFNSEEKRCDRFIYSGCKGNENQFSTEIECLKACIPGYEVNRAHVPNHQLVNEFGGEEINDGGEKMNCEMNEWTPWGECSTTCGRGKRTRSRNIKIFPRNGGNSCPEHMIQEHTCHLRPCPIRSCLAGPWSRWSQCSVSCGSGSQTRTRRVNKGRANDWGEEVCHLADRETRACNIPC</sequence>
<dbReference type="GO" id="GO:0046872">
    <property type="term" value="F:metal ion binding"/>
    <property type="evidence" value="ECO:0007669"/>
    <property type="project" value="UniProtKB-KW"/>
</dbReference>
<keyword evidence="9" id="KW-1015">Disulfide bond</keyword>
<feature type="domain" description="Spondin" evidence="15">
    <location>
        <begin position="178"/>
        <end position="369"/>
    </location>
</feature>
<evidence type="ECO:0000259" key="15">
    <source>
        <dbReference type="PROSITE" id="PS51020"/>
    </source>
</evidence>
<dbReference type="InterPro" id="IPR020901">
    <property type="entry name" value="Prtase_inh_Kunz-CS"/>
</dbReference>
<dbReference type="EMBL" id="CATQJA010002663">
    <property type="protein sequence ID" value="CAJ0581508.1"/>
    <property type="molecule type" value="Genomic_DNA"/>
</dbReference>
<dbReference type="Gene3D" id="2.20.100.10">
    <property type="entry name" value="Thrombospondin type-1 (TSP1) repeat"/>
    <property type="match status" value="5"/>
</dbReference>
<dbReference type="InterPro" id="IPR036383">
    <property type="entry name" value="TSP1_rpt_sf"/>
</dbReference>
<dbReference type="SMART" id="SM00131">
    <property type="entry name" value="KU"/>
    <property type="match status" value="1"/>
</dbReference>
<dbReference type="AlphaFoldDB" id="A0AA36G830"/>
<organism evidence="16 17">
    <name type="scientific">Mesorhabditis spiculigera</name>
    <dbReference type="NCBI Taxonomy" id="96644"/>
    <lineage>
        <taxon>Eukaryota</taxon>
        <taxon>Metazoa</taxon>
        <taxon>Ecdysozoa</taxon>
        <taxon>Nematoda</taxon>
        <taxon>Chromadorea</taxon>
        <taxon>Rhabditida</taxon>
        <taxon>Rhabditina</taxon>
        <taxon>Rhabditomorpha</taxon>
        <taxon>Rhabditoidea</taxon>
        <taxon>Rhabditidae</taxon>
        <taxon>Mesorhabditinae</taxon>
        <taxon>Mesorhabditis</taxon>
    </lineage>
</organism>
<evidence type="ECO:0000259" key="13">
    <source>
        <dbReference type="PROSITE" id="PS50279"/>
    </source>
</evidence>
<proteinExistence type="predicted"/>
<dbReference type="CDD" id="cd00109">
    <property type="entry name" value="Kunitz-type"/>
    <property type="match status" value="1"/>
</dbReference>
<dbReference type="InterPro" id="IPR000884">
    <property type="entry name" value="TSP1_rpt"/>
</dbReference>
<evidence type="ECO:0000256" key="7">
    <source>
        <dbReference type="ARBA" id="ARBA00022737"/>
    </source>
</evidence>
<evidence type="ECO:0000256" key="5">
    <source>
        <dbReference type="ARBA" id="ARBA00022723"/>
    </source>
</evidence>
<name>A0AA36G830_9BILA</name>
<dbReference type="InterPro" id="IPR044004">
    <property type="entry name" value="TSP1_spondin_dom"/>
</dbReference>
<dbReference type="PROSITE" id="PS51019">
    <property type="entry name" value="REELIN"/>
    <property type="match status" value="1"/>
</dbReference>
<dbReference type="PRINTS" id="PR00759">
    <property type="entry name" value="BASICPTASE"/>
</dbReference>
<evidence type="ECO:0000313" key="16">
    <source>
        <dbReference type="EMBL" id="CAJ0581508.1"/>
    </source>
</evidence>
<dbReference type="CDD" id="cd08544">
    <property type="entry name" value="Reeler"/>
    <property type="match status" value="1"/>
</dbReference>
<dbReference type="GO" id="GO:0004867">
    <property type="term" value="F:serine-type endopeptidase inhibitor activity"/>
    <property type="evidence" value="ECO:0007669"/>
    <property type="project" value="InterPro"/>
</dbReference>
<dbReference type="Proteomes" id="UP001177023">
    <property type="component" value="Unassembled WGS sequence"/>
</dbReference>
<evidence type="ECO:0000256" key="12">
    <source>
        <dbReference type="SAM" id="SignalP"/>
    </source>
</evidence>
<gene>
    <name evidence="16" type="ORF">MSPICULIGERA_LOCUS19665</name>
</gene>
<keyword evidence="6 12" id="KW-0732">Signal</keyword>
<feature type="domain" description="Reelin" evidence="14">
    <location>
        <begin position="4"/>
        <end position="178"/>
    </location>
</feature>
<evidence type="ECO:0000256" key="10">
    <source>
        <dbReference type="ARBA" id="ARBA00023180"/>
    </source>
</evidence>
<dbReference type="SUPFAM" id="SSF57362">
    <property type="entry name" value="BPTI-like"/>
    <property type="match status" value="1"/>
</dbReference>
<dbReference type="InterPro" id="IPR009465">
    <property type="entry name" value="Spondin_N"/>
</dbReference>
<evidence type="ECO:0000256" key="3">
    <source>
        <dbReference type="ARBA" id="ARBA00022525"/>
    </source>
</evidence>
<dbReference type="Pfam" id="PF19028">
    <property type="entry name" value="TSP1_spondin"/>
    <property type="match status" value="1"/>
</dbReference>
<dbReference type="Pfam" id="PF00014">
    <property type="entry name" value="Kunitz_BPTI"/>
    <property type="match status" value="1"/>
</dbReference>